<dbReference type="Gene3D" id="3.20.20.70">
    <property type="entry name" value="Aldolase class I"/>
    <property type="match status" value="1"/>
</dbReference>
<dbReference type="RefSeq" id="WP_154419948.1">
    <property type="nucleotide sequence ID" value="NZ_CALXOB010000001.1"/>
</dbReference>
<evidence type="ECO:0000256" key="2">
    <source>
        <dbReference type="ARBA" id="ARBA00023295"/>
    </source>
</evidence>
<comment type="caution">
    <text evidence="3">The sequence shown here is derived from an EMBL/GenBank/DDBJ whole genome shotgun (WGS) entry which is preliminary data.</text>
</comment>
<dbReference type="InterPro" id="IPR013785">
    <property type="entry name" value="Aldolase_TIM"/>
</dbReference>
<dbReference type="PANTHER" id="PTHR43053">
    <property type="entry name" value="GLYCOSIDASE FAMILY 31"/>
    <property type="match status" value="1"/>
</dbReference>
<dbReference type="Gene3D" id="2.70.98.60">
    <property type="entry name" value="alpha-galactosidase from lactobacil brevis"/>
    <property type="match status" value="1"/>
</dbReference>
<dbReference type="AlphaFoldDB" id="A0A844G7H6"/>
<keyword evidence="4" id="KW-1185">Reference proteome</keyword>
<evidence type="ECO:0000256" key="1">
    <source>
        <dbReference type="ARBA" id="ARBA00022801"/>
    </source>
</evidence>
<dbReference type="Pfam" id="PF02065">
    <property type="entry name" value="Melibiase"/>
    <property type="match status" value="1"/>
</dbReference>
<dbReference type="EMBL" id="VUNS01000025">
    <property type="protein sequence ID" value="MST98904.1"/>
    <property type="molecule type" value="Genomic_DNA"/>
</dbReference>
<dbReference type="PANTHER" id="PTHR43053:SF3">
    <property type="entry name" value="ALPHA-GALACTOSIDASE C-RELATED"/>
    <property type="match status" value="1"/>
</dbReference>
<dbReference type="GO" id="GO:0004557">
    <property type="term" value="F:alpha-galactosidase activity"/>
    <property type="evidence" value="ECO:0007669"/>
    <property type="project" value="InterPro"/>
</dbReference>
<dbReference type="InterPro" id="IPR038417">
    <property type="entry name" value="Alpga-gal_N_sf"/>
</dbReference>
<dbReference type="SUPFAM" id="SSF51445">
    <property type="entry name" value="(Trans)glycosidases"/>
    <property type="match status" value="1"/>
</dbReference>
<dbReference type="InterPro" id="IPR002252">
    <property type="entry name" value="Glyco_hydro_36"/>
</dbReference>
<proteinExistence type="predicted"/>
<protein>
    <submittedName>
        <fullName evidence="3">Alpha-galactosidase</fullName>
    </submittedName>
</protein>
<dbReference type="InterPro" id="IPR017853">
    <property type="entry name" value="GH"/>
</dbReference>
<accession>A0A844G7H6</accession>
<keyword evidence="1" id="KW-0378">Hydrolase</keyword>
<dbReference type="CDD" id="cd14791">
    <property type="entry name" value="GH36"/>
    <property type="match status" value="1"/>
</dbReference>
<dbReference type="Proteomes" id="UP000435649">
    <property type="component" value="Unassembled WGS sequence"/>
</dbReference>
<evidence type="ECO:0000313" key="4">
    <source>
        <dbReference type="Proteomes" id="UP000435649"/>
    </source>
</evidence>
<organism evidence="3 4">
    <name type="scientific">Victivallis lenta</name>
    <dbReference type="NCBI Taxonomy" id="2606640"/>
    <lineage>
        <taxon>Bacteria</taxon>
        <taxon>Pseudomonadati</taxon>
        <taxon>Lentisphaerota</taxon>
        <taxon>Lentisphaeria</taxon>
        <taxon>Victivallales</taxon>
        <taxon>Victivallaceae</taxon>
        <taxon>Victivallis</taxon>
    </lineage>
</organism>
<sequence length="700" mass="78681">MDEIKKLSSVTVGDTEVVYWQNIKSGQVELALVPAAAPAPALDRSEIDNAELTPLAEVKIRGDHNTCGFGAGRSMRHNGSTEQFRFREQQMRDHEVETILADPRGYELAHRLAWRGDTPVFTVSVEFRNRSRKPVTLDMIESFALGGLGPYASDEQHERIRLHRFRSSWSAEAYHVADTAEALHLERSWSGHSVCSERFGQIGTMPVRGFHPFAAVEDAKTGVFWGVQLAWAGSWQIEFSRRRALDFSLSGGLADREFGHWSKTIDAGETFTAPEAFVACSAHGFDALCSRLLAEQEARLDVPESEEDLPVIFNEWCTTWGDPTEEKVLAIADKLRGTPVRYLVIDAGWFKSDGSEWYAAQGDWEPSPRLFPNGLKAVADKIREYGFIPGIWFEFEVCGPQSKAFKLYEKHHLTLDGIPVFPDRHFWNLNDPEAKAILEEKVVQMLKRNGFGYIKVDYNETVGFGCDHPDSPGEGLRRQVLGTYGMFRRLREVNPGLVIENCSSGGHRLEPSMFALSSMSSFSDAHEEPEIPVIAASLHRLMLPRQNQIWAVVKPQHELKKLGYILSSAMLGRFCLSGDILGLNDEQWAFVREAMEFYRRLVPVLKHGSSTLSTMMSPAWRKLRGNQILVRRSRDGRELALFVHVFDNPPSQIAFRLPAGEWKIIEEFAAPGTGTSSTAGNEYRLDAPAPMSGRVIRLQN</sequence>
<name>A0A844G7H6_9BACT</name>
<dbReference type="PRINTS" id="PR00743">
    <property type="entry name" value="GLHYDRLASE36"/>
</dbReference>
<gene>
    <name evidence="3" type="ORF">FYJ85_17860</name>
</gene>
<evidence type="ECO:0000313" key="3">
    <source>
        <dbReference type="EMBL" id="MST98904.1"/>
    </source>
</evidence>
<reference evidence="3 4" key="1">
    <citation type="submission" date="2019-08" db="EMBL/GenBank/DDBJ databases">
        <title>In-depth cultivation of the pig gut microbiome towards novel bacterial diversity and tailored functional studies.</title>
        <authorList>
            <person name="Wylensek D."/>
            <person name="Hitch T.C.A."/>
            <person name="Clavel T."/>
        </authorList>
    </citation>
    <scope>NUCLEOTIDE SEQUENCE [LARGE SCALE GENOMIC DNA]</scope>
    <source>
        <strain evidence="3 4">BBE-744-WT-12</strain>
    </source>
</reference>
<dbReference type="GO" id="GO:0016052">
    <property type="term" value="P:carbohydrate catabolic process"/>
    <property type="evidence" value="ECO:0007669"/>
    <property type="project" value="InterPro"/>
</dbReference>
<dbReference type="InterPro" id="IPR050985">
    <property type="entry name" value="Alpha-glycosidase_related"/>
</dbReference>
<keyword evidence="2" id="KW-0326">Glycosidase</keyword>